<accession>A0AC58U1Q5</accession>
<sequence length="156" mass="18182">MEEIAHGIAKPWLIGGDFNSVLYSQDRIYGNPVTAAETRDYANCVQTLGLNELTWEGEYYTWSNNQSRTDRIWSRIDRMFGNYDWMMKLGHICTEYGLPYISYHSPICLKLTIKQWTGKVPFKFFNVWADHEDFLSIVKKRDGGRDSTTEKCNISC</sequence>
<dbReference type="Proteomes" id="UP000790787">
    <property type="component" value="Chromosome 24"/>
</dbReference>
<organism evidence="1 2">
    <name type="scientific">Nicotiana tabacum</name>
    <name type="common">Common tobacco</name>
    <dbReference type="NCBI Taxonomy" id="4097"/>
    <lineage>
        <taxon>Eukaryota</taxon>
        <taxon>Viridiplantae</taxon>
        <taxon>Streptophyta</taxon>
        <taxon>Embryophyta</taxon>
        <taxon>Tracheophyta</taxon>
        <taxon>Spermatophyta</taxon>
        <taxon>Magnoliopsida</taxon>
        <taxon>eudicotyledons</taxon>
        <taxon>Gunneridae</taxon>
        <taxon>Pentapetalae</taxon>
        <taxon>asterids</taxon>
        <taxon>lamiids</taxon>
        <taxon>Solanales</taxon>
        <taxon>Solanaceae</taxon>
        <taxon>Nicotianoideae</taxon>
        <taxon>Nicotianeae</taxon>
        <taxon>Nicotiana</taxon>
    </lineage>
</organism>
<protein>
    <submittedName>
        <fullName evidence="2">Uncharacterized protein LOC142177991</fullName>
    </submittedName>
</protein>
<evidence type="ECO:0000313" key="1">
    <source>
        <dbReference type="Proteomes" id="UP000790787"/>
    </source>
</evidence>
<proteinExistence type="predicted"/>
<reference evidence="1" key="1">
    <citation type="journal article" date="2014" name="Nat. Commun.">
        <title>The tobacco genome sequence and its comparison with those of tomato and potato.</title>
        <authorList>
            <person name="Sierro N."/>
            <person name="Battey J.N."/>
            <person name="Ouadi S."/>
            <person name="Bakaher N."/>
            <person name="Bovet L."/>
            <person name="Willig A."/>
            <person name="Goepfert S."/>
            <person name="Peitsch M.C."/>
            <person name="Ivanov N.V."/>
        </authorList>
    </citation>
    <scope>NUCLEOTIDE SEQUENCE [LARGE SCALE GENOMIC DNA]</scope>
</reference>
<dbReference type="RefSeq" id="XP_075103404.1">
    <property type="nucleotide sequence ID" value="XM_075247303.1"/>
</dbReference>
<reference evidence="2" key="2">
    <citation type="submission" date="2025-08" db="UniProtKB">
        <authorList>
            <consortium name="RefSeq"/>
        </authorList>
    </citation>
    <scope>IDENTIFICATION</scope>
    <source>
        <tissue evidence="2">Leaf</tissue>
    </source>
</reference>
<gene>
    <name evidence="2" type="primary">LOC142177991</name>
</gene>
<keyword evidence="1" id="KW-1185">Reference proteome</keyword>
<name>A0AC58U1Q5_TOBAC</name>
<evidence type="ECO:0000313" key="2">
    <source>
        <dbReference type="RefSeq" id="XP_075103404.1"/>
    </source>
</evidence>